<evidence type="ECO:0000313" key="2">
    <source>
        <dbReference type="Proteomes" id="UP000799755"/>
    </source>
</evidence>
<reference evidence="1" key="1">
    <citation type="journal article" date="2020" name="Stud. Mycol.">
        <title>101 Dothideomycetes genomes: a test case for predicting lifestyles and emergence of pathogens.</title>
        <authorList>
            <person name="Haridas S."/>
            <person name="Albert R."/>
            <person name="Binder M."/>
            <person name="Bloem J."/>
            <person name="Labutti K."/>
            <person name="Salamov A."/>
            <person name="Andreopoulos B."/>
            <person name="Baker S."/>
            <person name="Barry K."/>
            <person name="Bills G."/>
            <person name="Bluhm B."/>
            <person name="Cannon C."/>
            <person name="Castanera R."/>
            <person name="Culley D."/>
            <person name="Daum C."/>
            <person name="Ezra D."/>
            <person name="Gonzalez J."/>
            <person name="Henrissat B."/>
            <person name="Kuo A."/>
            <person name="Liang C."/>
            <person name="Lipzen A."/>
            <person name="Lutzoni F."/>
            <person name="Magnuson J."/>
            <person name="Mondo S."/>
            <person name="Nolan M."/>
            <person name="Ohm R."/>
            <person name="Pangilinan J."/>
            <person name="Park H.-J."/>
            <person name="Ramirez L."/>
            <person name="Alfaro M."/>
            <person name="Sun H."/>
            <person name="Tritt A."/>
            <person name="Yoshinaga Y."/>
            <person name="Zwiers L.-H."/>
            <person name="Turgeon B."/>
            <person name="Goodwin S."/>
            <person name="Spatafora J."/>
            <person name="Crous P."/>
            <person name="Grigoriev I."/>
        </authorList>
    </citation>
    <scope>NUCLEOTIDE SEQUENCE</scope>
    <source>
        <strain evidence="1">ATCC 200398</strain>
    </source>
</reference>
<organism evidence="1 2">
    <name type="scientific">Lindgomyces ingoldianus</name>
    <dbReference type="NCBI Taxonomy" id="673940"/>
    <lineage>
        <taxon>Eukaryota</taxon>
        <taxon>Fungi</taxon>
        <taxon>Dikarya</taxon>
        <taxon>Ascomycota</taxon>
        <taxon>Pezizomycotina</taxon>
        <taxon>Dothideomycetes</taxon>
        <taxon>Pleosporomycetidae</taxon>
        <taxon>Pleosporales</taxon>
        <taxon>Lindgomycetaceae</taxon>
        <taxon>Lindgomyces</taxon>
    </lineage>
</organism>
<proteinExistence type="predicted"/>
<gene>
    <name evidence="1" type="ORF">BDR25DRAFT_349185</name>
</gene>
<comment type="caution">
    <text evidence="1">The sequence shown here is derived from an EMBL/GenBank/DDBJ whole genome shotgun (WGS) entry which is preliminary data.</text>
</comment>
<evidence type="ECO:0000313" key="1">
    <source>
        <dbReference type="EMBL" id="KAF2477240.1"/>
    </source>
</evidence>
<dbReference type="EMBL" id="MU003493">
    <property type="protein sequence ID" value="KAF2477240.1"/>
    <property type="molecule type" value="Genomic_DNA"/>
</dbReference>
<accession>A0ACB6RDX9</accession>
<dbReference type="Proteomes" id="UP000799755">
    <property type="component" value="Unassembled WGS sequence"/>
</dbReference>
<protein>
    <submittedName>
        <fullName evidence="1">Uncharacterized protein</fullName>
    </submittedName>
</protein>
<sequence>MRTQGKASRAKKWAAQEDTGTNRTSGVYEIWSYLRILSLVDMRWFCYGDYITEPTSNKHHFLRLYRNMDTAFRLTFSSLLLAAISVASPLSPLPRLFRPDIKQRQPSLLLTDSRYPFLRPLAFYPAQVYFHRYEQALLQGECLGIFRAFPGTSPERRSTQLRADAHCHLVVTNIPYTRRHPPKMEPFQFRNTDGTLGDLELVEEEKNPAGDTGPETLPTASIVYPQHILRSAYAQPAYCHLMHLEMLDNTLPANPQISYAESRLTRSSAFDPCPSPMTSQDPIHQACRRHSRLQFLRPDNLTLDEDEGSDADSQDAAQQQLEKMPPIGSISKALVRQDSSNLR</sequence>
<keyword evidence="2" id="KW-1185">Reference proteome</keyword>
<name>A0ACB6RDX9_9PLEO</name>